<sequence>MGKTKDWLDREYGSISPISDPQTIHFYTGNDEENQRPLMLEVSAAEEADKLEARFLLLWFFSAVCFVITGIFVLALLTARLSKDTKES</sequence>
<proteinExistence type="predicted"/>
<dbReference type="RefSeq" id="XP_056787323.1">
    <property type="nucleotide sequence ID" value="XM_056937458.1"/>
</dbReference>
<dbReference type="AlphaFoldDB" id="A0A9X0BNC8"/>
<keyword evidence="1" id="KW-0812">Transmembrane</keyword>
<dbReference type="GeneID" id="81627707"/>
<dbReference type="Proteomes" id="UP001148312">
    <property type="component" value="Unassembled WGS sequence"/>
</dbReference>
<keyword evidence="3" id="KW-1185">Reference proteome</keyword>
<protein>
    <submittedName>
        <fullName evidence="2">Uncharacterized protein</fullName>
    </submittedName>
</protein>
<reference evidence="2" key="2">
    <citation type="journal article" date="2023" name="IMA Fungus">
        <title>Comparative genomic study of the Penicillium genus elucidates a diverse pangenome and 15 lateral gene transfer events.</title>
        <authorList>
            <person name="Petersen C."/>
            <person name="Sorensen T."/>
            <person name="Nielsen M.R."/>
            <person name="Sondergaard T.E."/>
            <person name="Sorensen J.L."/>
            <person name="Fitzpatrick D.A."/>
            <person name="Frisvad J.C."/>
            <person name="Nielsen K.L."/>
        </authorList>
    </citation>
    <scope>NUCLEOTIDE SEQUENCE</scope>
    <source>
        <strain evidence="2">IBT 30728</strain>
    </source>
</reference>
<dbReference type="EMBL" id="JAPWDQ010000011">
    <property type="protein sequence ID" value="KAJ5475570.1"/>
    <property type="molecule type" value="Genomic_DNA"/>
</dbReference>
<evidence type="ECO:0000313" key="2">
    <source>
        <dbReference type="EMBL" id="KAJ5475570.1"/>
    </source>
</evidence>
<name>A0A9X0BNC8_9EURO</name>
<keyword evidence="1" id="KW-0472">Membrane</keyword>
<evidence type="ECO:0000256" key="1">
    <source>
        <dbReference type="SAM" id="Phobius"/>
    </source>
</evidence>
<gene>
    <name evidence="2" type="ORF">N7539_007857</name>
</gene>
<organism evidence="2 3">
    <name type="scientific">Penicillium diatomitis</name>
    <dbReference type="NCBI Taxonomy" id="2819901"/>
    <lineage>
        <taxon>Eukaryota</taxon>
        <taxon>Fungi</taxon>
        <taxon>Dikarya</taxon>
        <taxon>Ascomycota</taxon>
        <taxon>Pezizomycotina</taxon>
        <taxon>Eurotiomycetes</taxon>
        <taxon>Eurotiomycetidae</taxon>
        <taxon>Eurotiales</taxon>
        <taxon>Aspergillaceae</taxon>
        <taxon>Penicillium</taxon>
    </lineage>
</organism>
<feature type="transmembrane region" description="Helical" evidence="1">
    <location>
        <begin position="56"/>
        <end position="79"/>
    </location>
</feature>
<accession>A0A9X0BNC8</accession>
<reference evidence="2" key="1">
    <citation type="submission" date="2022-12" db="EMBL/GenBank/DDBJ databases">
        <authorList>
            <person name="Petersen C."/>
        </authorList>
    </citation>
    <scope>NUCLEOTIDE SEQUENCE</scope>
    <source>
        <strain evidence="2">IBT 30728</strain>
    </source>
</reference>
<evidence type="ECO:0000313" key="3">
    <source>
        <dbReference type="Proteomes" id="UP001148312"/>
    </source>
</evidence>
<keyword evidence="1" id="KW-1133">Transmembrane helix</keyword>
<comment type="caution">
    <text evidence="2">The sequence shown here is derived from an EMBL/GenBank/DDBJ whole genome shotgun (WGS) entry which is preliminary data.</text>
</comment>